<dbReference type="GO" id="GO:0015074">
    <property type="term" value="P:DNA integration"/>
    <property type="evidence" value="ECO:0007669"/>
    <property type="project" value="InterPro"/>
</dbReference>
<evidence type="ECO:0000259" key="1">
    <source>
        <dbReference type="PROSITE" id="PS50994"/>
    </source>
</evidence>
<dbReference type="InterPro" id="IPR009057">
    <property type="entry name" value="Homeodomain-like_sf"/>
</dbReference>
<dbReference type="PANTHER" id="PTHR46889:SF5">
    <property type="entry name" value="INTEGRASE PROTEIN"/>
    <property type="match status" value="1"/>
</dbReference>
<dbReference type="InterPro" id="IPR048020">
    <property type="entry name" value="Transpos_IS3"/>
</dbReference>
<dbReference type="AlphaFoldDB" id="A0AA47LRL3"/>
<evidence type="ECO:0000313" key="2">
    <source>
        <dbReference type="EMBL" id="WBA08969.1"/>
    </source>
</evidence>
<dbReference type="Gene3D" id="3.30.420.10">
    <property type="entry name" value="Ribonuclease H-like superfamily/Ribonuclease H"/>
    <property type="match status" value="1"/>
</dbReference>
<reference evidence="2" key="1">
    <citation type="submission" date="2022-09" db="EMBL/GenBank/DDBJ databases">
        <authorList>
            <person name="Li Z.-J."/>
        </authorList>
    </citation>
    <scope>NUCLEOTIDE SEQUENCE</scope>
    <source>
        <strain evidence="2">TGB11</strain>
    </source>
</reference>
<accession>A0AA47LRL3</accession>
<dbReference type="NCBIfam" id="NF033516">
    <property type="entry name" value="transpos_IS3"/>
    <property type="match status" value="1"/>
</dbReference>
<feature type="domain" description="Integrase catalytic" evidence="1">
    <location>
        <begin position="231"/>
        <end position="403"/>
    </location>
</feature>
<dbReference type="InterPro" id="IPR001584">
    <property type="entry name" value="Integrase_cat-core"/>
</dbReference>
<dbReference type="PROSITE" id="PS50994">
    <property type="entry name" value="INTEGRASE"/>
    <property type="match status" value="1"/>
</dbReference>
<dbReference type="GO" id="GO:0003676">
    <property type="term" value="F:nucleic acid binding"/>
    <property type="evidence" value="ECO:0007669"/>
    <property type="project" value="InterPro"/>
</dbReference>
<sequence length="409" mass="46918">MTTSSNSSRKRTQRDYTLAFKLGVVERVEKGEMTYKQAQARFGIQGRSTVLVWLRKHGRLDWSKPFQHPLMPHSKETPAETIKRLERELAEEKLRNQILNGMVDIMDNEYGAGLRKKLLIRYIWQAKAKSKIKLASACRAAGVSRQGVYQAVARMESRRAELSIIKDWVQYWRKYMPRLGARKLYALVKPKLVEHGIKLGRDGFFSYLKSEGLLVRPKKSYTKTTCSKHWMKKHPNLLKEDGLHDAAHVLVSDITYVESDQGVHYLSLVADASSRKIVGYHVSEDMKVDNVVKALKMAVKDKRYIGNAVHHSDRGSQYCSAVYQNALQESQIQSSMTDGYDCYQNALAERINGILKQEFLLYRCKTLAELKVLVKESIAIYNEMRPHLSLSMTTPNQVHNRKGQLLELA</sequence>
<dbReference type="SUPFAM" id="SSF53098">
    <property type="entry name" value="Ribonuclease H-like"/>
    <property type="match status" value="1"/>
</dbReference>
<dbReference type="Pfam" id="PF00665">
    <property type="entry name" value="rve"/>
    <property type="match status" value="1"/>
</dbReference>
<dbReference type="SUPFAM" id="SSF46689">
    <property type="entry name" value="Homeodomain-like"/>
    <property type="match status" value="1"/>
</dbReference>
<evidence type="ECO:0000313" key="3">
    <source>
        <dbReference type="Proteomes" id="UP001164748"/>
    </source>
</evidence>
<name>A0AA47LRL3_9GAMM</name>
<dbReference type="PANTHER" id="PTHR46889">
    <property type="entry name" value="TRANSPOSASE INSF FOR INSERTION SEQUENCE IS3B-RELATED"/>
    <property type="match status" value="1"/>
</dbReference>
<dbReference type="InterPro" id="IPR036397">
    <property type="entry name" value="RNaseH_sf"/>
</dbReference>
<dbReference type="InterPro" id="IPR012337">
    <property type="entry name" value="RNaseH-like_sf"/>
</dbReference>
<protein>
    <submittedName>
        <fullName evidence="2">IS3 family transposase</fullName>
    </submittedName>
</protein>
<gene>
    <name evidence="2" type="ORF">N8M53_01715</name>
</gene>
<dbReference type="EMBL" id="CP114588">
    <property type="protein sequence ID" value="WBA08969.1"/>
    <property type="molecule type" value="Genomic_DNA"/>
</dbReference>
<organism evidence="2 3">
    <name type="scientific">Salinivibrio kushneri</name>
    <dbReference type="NCBI Taxonomy" id="1908198"/>
    <lineage>
        <taxon>Bacteria</taxon>
        <taxon>Pseudomonadati</taxon>
        <taxon>Pseudomonadota</taxon>
        <taxon>Gammaproteobacteria</taxon>
        <taxon>Vibrionales</taxon>
        <taxon>Vibrionaceae</taxon>
        <taxon>Salinivibrio</taxon>
    </lineage>
</organism>
<dbReference type="InterPro" id="IPR036388">
    <property type="entry name" value="WH-like_DNA-bd_sf"/>
</dbReference>
<dbReference type="InterPro" id="IPR050900">
    <property type="entry name" value="Transposase_IS3/IS150/IS904"/>
</dbReference>
<dbReference type="RefSeq" id="WP_269579250.1">
    <property type="nucleotide sequence ID" value="NZ_CP114588.1"/>
</dbReference>
<proteinExistence type="predicted"/>
<dbReference type="Proteomes" id="UP001164748">
    <property type="component" value="Chromosome"/>
</dbReference>
<dbReference type="Gene3D" id="1.10.10.10">
    <property type="entry name" value="Winged helix-like DNA-binding domain superfamily/Winged helix DNA-binding domain"/>
    <property type="match status" value="1"/>
</dbReference>